<proteinExistence type="predicted"/>
<name>A0A8D2CLM9_SCIVU</name>
<keyword evidence="2" id="KW-1185">Reference proteome</keyword>
<reference evidence="1" key="2">
    <citation type="submission" date="2025-08" db="UniProtKB">
        <authorList>
            <consortium name="Ensembl"/>
        </authorList>
    </citation>
    <scope>IDENTIFICATION</scope>
</reference>
<evidence type="ECO:0000313" key="1">
    <source>
        <dbReference type="Ensembl" id="ENSSVLP00005004726.1"/>
    </source>
</evidence>
<dbReference type="SUPFAM" id="SSF56808">
    <property type="entry name" value="Ribosomal protein L1"/>
    <property type="match status" value="1"/>
</dbReference>
<protein>
    <submittedName>
        <fullName evidence="1">Uncharacterized protein</fullName>
    </submittedName>
</protein>
<evidence type="ECO:0000313" key="2">
    <source>
        <dbReference type="Proteomes" id="UP000694564"/>
    </source>
</evidence>
<dbReference type="AlphaFoldDB" id="A0A8D2CLM9"/>
<dbReference type="InterPro" id="IPR023674">
    <property type="entry name" value="Ribosomal_uL1-like"/>
</dbReference>
<sequence length="57" mass="6700">MFIALRSFSKIIKNTLYEAVWEVLHGNHHKRSKFLETVELQISLKNSDPQKCKHFSA</sequence>
<dbReference type="Ensembl" id="ENSSVLT00005005207.1">
    <property type="protein sequence ID" value="ENSSVLP00005004726.1"/>
    <property type="gene ID" value="ENSSVLG00005003777.1"/>
</dbReference>
<reference evidence="1" key="3">
    <citation type="submission" date="2025-09" db="UniProtKB">
        <authorList>
            <consortium name="Ensembl"/>
        </authorList>
    </citation>
    <scope>IDENTIFICATION</scope>
</reference>
<reference evidence="1" key="1">
    <citation type="submission" date="2020-06" db="EMBL/GenBank/DDBJ databases">
        <authorList>
            <consortium name="Wellcome Sanger Institute Data Sharing"/>
        </authorList>
    </citation>
    <scope>NUCLEOTIDE SEQUENCE [LARGE SCALE GENOMIC DNA]</scope>
</reference>
<dbReference type="Gene3D" id="3.30.190.20">
    <property type="match status" value="1"/>
</dbReference>
<dbReference type="GeneTree" id="ENSGT00950000185430"/>
<organism evidence="1 2">
    <name type="scientific">Sciurus vulgaris</name>
    <name type="common">Eurasian red squirrel</name>
    <dbReference type="NCBI Taxonomy" id="55149"/>
    <lineage>
        <taxon>Eukaryota</taxon>
        <taxon>Metazoa</taxon>
        <taxon>Chordata</taxon>
        <taxon>Craniata</taxon>
        <taxon>Vertebrata</taxon>
        <taxon>Euteleostomi</taxon>
        <taxon>Mammalia</taxon>
        <taxon>Eutheria</taxon>
        <taxon>Euarchontoglires</taxon>
        <taxon>Glires</taxon>
        <taxon>Rodentia</taxon>
        <taxon>Sciuromorpha</taxon>
        <taxon>Sciuridae</taxon>
        <taxon>Sciurinae</taxon>
        <taxon>Sciurini</taxon>
        <taxon>Sciurus</taxon>
    </lineage>
</organism>
<dbReference type="OrthoDB" id="2449818at2759"/>
<accession>A0A8D2CLM9</accession>
<dbReference type="Proteomes" id="UP000694564">
    <property type="component" value="Chromosome 1"/>
</dbReference>